<feature type="transmembrane region" description="Helical" evidence="1">
    <location>
        <begin position="83"/>
        <end position="107"/>
    </location>
</feature>
<evidence type="ECO:0000313" key="3">
    <source>
        <dbReference type="Proteomes" id="UP000034006"/>
    </source>
</evidence>
<keyword evidence="1" id="KW-0812">Transmembrane</keyword>
<dbReference type="STRING" id="1618387.UW44_C0013G0022"/>
<gene>
    <name evidence="2" type="ORF">UW44_C0013G0022</name>
</gene>
<keyword evidence="1" id="KW-0472">Membrane</keyword>
<sequence>MSFQFVPQAYAATKWTGECIGIVASQGSGGNMEVATIQGITCLLKNVLQPLPALLALVAVGIIIMAGIRLTTAGSDPKAVASAWSMFTWAVIGLILLAVVWLALVLIENFTGAKVTQFGI</sequence>
<dbReference type="Proteomes" id="UP000034006">
    <property type="component" value="Unassembled WGS sequence"/>
</dbReference>
<dbReference type="Pfam" id="PF18895">
    <property type="entry name" value="T4SS_pilin"/>
    <property type="match status" value="1"/>
</dbReference>
<comment type="caution">
    <text evidence="2">The sequence shown here is derived from an EMBL/GenBank/DDBJ whole genome shotgun (WGS) entry which is preliminary data.</text>
</comment>
<name>A0A0G1K4U9_9BACT</name>
<dbReference type="AlphaFoldDB" id="A0A0G1K4U9"/>
<evidence type="ECO:0000256" key="1">
    <source>
        <dbReference type="SAM" id="Phobius"/>
    </source>
</evidence>
<proteinExistence type="predicted"/>
<accession>A0A0G1K4U9</accession>
<organism evidence="2 3">
    <name type="scientific">Candidatus Collierbacteria bacterium GW2011_GWB2_44_22</name>
    <dbReference type="NCBI Taxonomy" id="1618387"/>
    <lineage>
        <taxon>Bacteria</taxon>
        <taxon>Candidatus Collieribacteriota</taxon>
    </lineage>
</organism>
<reference evidence="2 3" key="1">
    <citation type="journal article" date="2015" name="Nature">
        <title>rRNA introns, odd ribosomes, and small enigmatic genomes across a large radiation of phyla.</title>
        <authorList>
            <person name="Brown C.T."/>
            <person name="Hug L.A."/>
            <person name="Thomas B.C."/>
            <person name="Sharon I."/>
            <person name="Castelle C.J."/>
            <person name="Singh A."/>
            <person name="Wilkins M.J."/>
            <person name="Williams K.H."/>
            <person name="Banfield J.F."/>
        </authorList>
    </citation>
    <scope>NUCLEOTIDE SEQUENCE [LARGE SCALE GENOMIC DNA]</scope>
</reference>
<evidence type="ECO:0000313" key="2">
    <source>
        <dbReference type="EMBL" id="KKT51302.1"/>
    </source>
</evidence>
<protein>
    <submittedName>
        <fullName evidence="2">Uncharacterized protein</fullName>
    </submittedName>
</protein>
<feature type="transmembrane region" description="Helical" evidence="1">
    <location>
        <begin position="53"/>
        <end position="71"/>
    </location>
</feature>
<dbReference type="EMBL" id="LCIH01000013">
    <property type="protein sequence ID" value="KKT51302.1"/>
    <property type="molecule type" value="Genomic_DNA"/>
</dbReference>
<dbReference type="InterPro" id="IPR043993">
    <property type="entry name" value="T4SS_pilin"/>
</dbReference>
<keyword evidence="1" id="KW-1133">Transmembrane helix</keyword>